<feature type="transmembrane region" description="Helical" evidence="6">
    <location>
        <begin position="48"/>
        <end position="77"/>
    </location>
</feature>
<dbReference type="InterPro" id="IPR036259">
    <property type="entry name" value="MFS_trans_sf"/>
</dbReference>
<dbReference type="Pfam" id="PF07690">
    <property type="entry name" value="MFS_1"/>
    <property type="match status" value="1"/>
</dbReference>
<keyword evidence="3 6" id="KW-0812">Transmembrane</keyword>
<feature type="transmembrane region" description="Helical" evidence="6">
    <location>
        <begin position="24"/>
        <end position="42"/>
    </location>
</feature>
<sequence>MGVTGFIANLSAGYAVEKFDMKSLFIFGFFAAVVGTLPAAFVKAGANFFPLVFPTTLICVVGVSISYNVASIALVSAVPPVAKSLAGGLINTAFQVGSGFGLAITSVVNESVLKKQENPTDPNSIMKGYQAALFMSCGLVGVSLVLSIFTIRAGQPTVSTVAH</sequence>
<evidence type="ECO:0000256" key="6">
    <source>
        <dbReference type="SAM" id="Phobius"/>
    </source>
</evidence>
<keyword evidence="5 6" id="KW-0472">Membrane</keyword>
<dbReference type="PANTHER" id="PTHR42718">
    <property type="entry name" value="MAJOR FACILITATOR SUPERFAMILY MULTIDRUG TRANSPORTER MFSC"/>
    <property type="match status" value="1"/>
</dbReference>
<name>A0ABR1JK39_9AGAR</name>
<dbReference type="SUPFAM" id="SSF103473">
    <property type="entry name" value="MFS general substrate transporter"/>
    <property type="match status" value="1"/>
</dbReference>
<reference evidence="8 9" key="1">
    <citation type="submission" date="2024-01" db="EMBL/GenBank/DDBJ databases">
        <title>A draft genome for the cacao thread blight pathogen Marasmiellus scandens.</title>
        <authorList>
            <person name="Baruah I.K."/>
            <person name="Leung J."/>
            <person name="Bukari Y."/>
            <person name="Amoako-Attah I."/>
            <person name="Meinhardt L.W."/>
            <person name="Bailey B.A."/>
            <person name="Cohen S.P."/>
        </authorList>
    </citation>
    <scope>NUCLEOTIDE SEQUENCE [LARGE SCALE GENOMIC DNA]</scope>
    <source>
        <strain evidence="8 9">GH-19</strain>
    </source>
</reference>
<dbReference type="InterPro" id="IPR011701">
    <property type="entry name" value="MFS"/>
</dbReference>
<evidence type="ECO:0000256" key="4">
    <source>
        <dbReference type="ARBA" id="ARBA00022989"/>
    </source>
</evidence>
<organism evidence="8 9">
    <name type="scientific">Marasmiellus scandens</name>
    <dbReference type="NCBI Taxonomy" id="2682957"/>
    <lineage>
        <taxon>Eukaryota</taxon>
        <taxon>Fungi</taxon>
        <taxon>Dikarya</taxon>
        <taxon>Basidiomycota</taxon>
        <taxon>Agaricomycotina</taxon>
        <taxon>Agaricomycetes</taxon>
        <taxon>Agaricomycetidae</taxon>
        <taxon>Agaricales</taxon>
        <taxon>Marasmiineae</taxon>
        <taxon>Omphalotaceae</taxon>
        <taxon>Marasmiellus</taxon>
    </lineage>
</organism>
<evidence type="ECO:0000256" key="5">
    <source>
        <dbReference type="ARBA" id="ARBA00023136"/>
    </source>
</evidence>
<dbReference type="PANTHER" id="PTHR42718:SF9">
    <property type="entry name" value="MAJOR FACILITATOR SUPERFAMILY MULTIDRUG TRANSPORTER MFSC"/>
    <property type="match status" value="1"/>
</dbReference>
<protein>
    <recommendedName>
        <fullName evidence="7">Major facilitator superfamily (MFS) profile domain-containing protein</fullName>
    </recommendedName>
</protein>
<feature type="transmembrane region" description="Helical" evidence="6">
    <location>
        <begin position="89"/>
        <end position="108"/>
    </location>
</feature>
<dbReference type="Proteomes" id="UP001498398">
    <property type="component" value="Unassembled WGS sequence"/>
</dbReference>
<feature type="transmembrane region" description="Helical" evidence="6">
    <location>
        <begin position="128"/>
        <end position="149"/>
    </location>
</feature>
<keyword evidence="9" id="KW-1185">Reference proteome</keyword>
<dbReference type="Gene3D" id="1.20.1250.20">
    <property type="entry name" value="MFS general substrate transporter like domains"/>
    <property type="match status" value="1"/>
</dbReference>
<keyword evidence="2" id="KW-0813">Transport</keyword>
<evidence type="ECO:0000256" key="2">
    <source>
        <dbReference type="ARBA" id="ARBA00022448"/>
    </source>
</evidence>
<accession>A0ABR1JK39</accession>
<evidence type="ECO:0000256" key="1">
    <source>
        <dbReference type="ARBA" id="ARBA00004141"/>
    </source>
</evidence>
<evidence type="ECO:0000256" key="3">
    <source>
        <dbReference type="ARBA" id="ARBA00022692"/>
    </source>
</evidence>
<gene>
    <name evidence="8" type="ORF">VKT23_008575</name>
</gene>
<feature type="domain" description="Major facilitator superfamily (MFS) profile" evidence="7">
    <location>
        <begin position="1"/>
        <end position="155"/>
    </location>
</feature>
<comment type="subcellular location">
    <subcellularLocation>
        <location evidence="1">Membrane</location>
        <topology evidence="1">Multi-pass membrane protein</topology>
    </subcellularLocation>
</comment>
<proteinExistence type="predicted"/>
<dbReference type="PROSITE" id="PS50850">
    <property type="entry name" value="MFS"/>
    <property type="match status" value="1"/>
</dbReference>
<evidence type="ECO:0000313" key="8">
    <source>
        <dbReference type="EMBL" id="KAK7461397.1"/>
    </source>
</evidence>
<evidence type="ECO:0000259" key="7">
    <source>
        <dbReference type="PROSITE" id="PS50850"/>
    </source>
</evidence>
<dbReference type="EMBL" id="JBANRG010000013">
    <property type="protein sequence ID" value="KAK7461397.1"/>
    <property type="molecule type" value="Genomic_DNA"/>
</dbReference>
<dbReference type="InterPro" id="IPR020846">
    <property type="entry name" value="MFS_dom"/>
</dbReference>
<evidence type="ECO:0000313" key="9">
    <source>
        <dbReference type="Proteomes" id="UP001498398"/>
    </source>
</evidence>
<comment type="caution">
    <text evidence="8">The sequence shown here is derived from an EMBL/GenBank/DDBJ whole genome shotgun (WGS) entry which is preliminary data.</text>
</comment>
<keyword evidence="4 6" id="KW-1133">Transmembrane helix</keyword>